<keyword evidence="1 2" id="KW-0378">Hydrolase</keyword>
<evidence type="ECO:0000256" key="1">
    <source>
        <dbReference type="ARBA" id="ARBA00022801"/>
    </source>
</evidence>
<reference evidence="3" key="1">
    <citation type="submission" date="2020-02" db="EMBL/GenBank/DDBJ databases">
        <authorList>
            <person name="Meier V. D."/>
        </authorList>
    </citation>
    <scope>NUCLEOTIDE SEQUENCE</scope>
    <source>
        <strain evidence="3">AVDCRST_MAG62</strain>
    </source>
</reference>
<dbReference type="HAMAP" id="MF_01940">
    <property type="entry name" value="RNA_CPDase"/>
    <property type="match status" value="1"/>
</dbReference>
<dbReference type="PANTHER" id="PTHR35561">
    <property type="entry name" value="RNA 2',3'-CYCLIC PHOSPHODIESTERASE"/>
    <property type="match status" value="1"/>
</dbReference>
<protein>
    <recommendedName>
        <fullName evidence="2">RNA 2',3'-cyclic phosphodiesterase</fullName>
        <shortName evidence="2">RNA 2',3'-CPDase</shortName>
        <ecNumber evidence="2">3.1.4.58</ecNumber>
    </recommendedName>
</protein>
<dbReference type="GO" id="GO:0016874">
    <property type="term" value="F:ligase activity"/>
    <property type="evidence" value="ECO:0007669"/>
    <property type="project" value="UniProtKB-KW"/>
</dbReference>
<comment type="similarity">
    <text evidence="2">Belongs to the 2H phosphoesterase superfamily. ThpR family.</text>
</comment>
<feature type="active site" description="Proton donor" evidence="2">
    <location>
        <position position="37"/>
    </location>
</feature>
<feature type="short sequence motif" description="HXTX 2" evidence="2">
    <location>
        <begin position="120"/>
        <end position="123"/>
    </location>
</feature>
<dbReference type="GO" id="GO:0004113">
    <property type="term" value="F:2',3'-cyclic-nucleotide 3'-phosphodiesterase activity"/>
    <property type="evidence" value="ECO:0007669"/>
    <property type="project" value="InterPro"/>
</dbReference>
<dbReference type="InterPro" id="IPR009097">
    <property type="entry name" value="Cyclic_Pdiesterase"/>
</dbReference>
<comment type="function">
    <text evidence="2">Hydrolyzes RNA 2',3'-cyclic phosphodiester to an RNA 2'-phosphomonoester.</text>
</comment>
<organism evidence="3">
    <name type="scientific">uncultured Sphingomonas sp</name>
    <dbReference type="NCBI Taxonomy" id="158754"/>
    <lineage>
        <taxon>Bacteria</taxon>
        <taxon>Pseudomonadati</taxon>
        <taxon>Pseudomonadota</taxon>
        <taxon>Alphaproteobacteria</taxon>
        <taxon>Sphingomonadales</taxon>
        <taxon>Sphingomonadaceae</taxon>
        <taxon>Sphingomonas</taxon>
        <taxon>environmental samples</taxon>
    </lineage>
</organism>
<dbReference type="SUPFAM" id="SSF55144">
    <property type="entry name" value="LigT-like"/>
    <property type="match status" value="1"/>
</dbReference>
<accession>A0A6J4T758</accession>
<dbReference type="Gene3D" id="3.90.1140.10">
    <property type="entry name" value="Cyclic phosphodiesterase"/>
    <property type="match status" value="1"/>
</dbReference>
<dbReference type="NCBIfam" id="TIGR02258">
    <property type="entry name" value="2_5_ligase"/>
    <property type="match status" value="1"/>
</dbReference>
<dbReference type="AlphaFoldDB" id="A0A6J4T758"/>
<dbReference type="GO" id="GO:0008664">
    <property type="term" value="F:RNA 2',3'-cyclic 3'-phosphodiesterase activity"/>
    <property type="evidence" value="ECO:0007669"/>
    <property type="project" value="UniProtKB-EC"/>
</dbReference>
<feature type="active site" description="Proton acceptor" evidence="2">
    <location>
        <position position="120"/>
    </location>
</feature>
<feature type="short sequence motif" description="HXTX 1" evidence="2">
    <location>
        <begin position="37"/>
        <end position="40"/>
    </location>
</feature>
<evidence type="ECO:0000256" key="2">
    <source>
        <dbReference type="HAMAP-Rule" id="MF_01940"/>
    </source>
</evidence>
<proteinExistence type="inferred from homology"/>
<dbReference type="InterPro" id="IPR004175">
    <property type="entry name" value="RNA_CPDase"/>
</dbReference>
<dbReference type="Pfam" id="PF13563">
    <property type="entry name" value="2_5_RNA_ligase2"/>
    <property type="match status" value="1"/>
</dbReference>
<comment type="catalytic activity">
    <reaction evidence="2">
        <text>a 3'-end 2',3'-cyclophospho-ribonucleotide-RNA + H2O = a 3'-end 2'-phospho-ribonucleotide-RNA + H(+)</text>
        <dbReference type="Rhea" id="RHEA:11828"/>
        <dbReference type="Rhea" id="RHEA-COMP:10464"/>
        <dbReference type="Rhea" id="RHEA-COMP:17353"/>
        <dbReference type="ChEBI" id="CHEBI:15377"/>
        <dbReference type="ChEBI" id="CHEBI:15378"/>
        <dbReference type="ChEBI" id="CHEBI:83064"/>
        <dbReference type="ChEBI" id="CHEBI:173113"/>
        <dbReference type="EC" id="3.1.4.58"/>
    </reaction>
</comment>
<sequence length="213" mass="23811">MHRLFVAIRPPEFVRDQLLDLMDDGEILRWQNEDQLHLTLRFIGEVERPQAEDIATALGAIRFDPFELRLAGVGRFARRRGGALWAGVAPREPLAALAAKVDRACVAAGLPPERRAYHPHLTLARWNGPEPNLAPFVHRHAALASEPWPADRFTLYQSHLRKDGAHYEAVAEYSAALAQSGSPAERSWFRWNKRASISSSSVSTPARQSSPQP</sequence>
<dbReference type="EC" id="3.1.4.58" evidence="2"/>
<dbReference type="PANTHER" id="PTHR35561:SF1">
    <property type="entry name" value="RNA 2',3'-CYCLIC PHOSPHODIESTERASE"/>
    <property type="match status" value="1"/>
</dbReference>
<evidence type="ECO:0000313" key="3">
    <source>
        <dbReference type="EMBL" id="CAA9515721.1"/>
    </source>
</evidence>
<dbReference type="EMBL" id="CADCWB010000098">
    <property type="protein sequence ID" value="CAA9515721.1"/>
    <property type="molecule type" value="Genomic_DNA"/>
</dbReference>
<name>A0A6J4T758_9SPHN</name>
<gene>
    <name evidence="3" type="ORF">AVDCRST_MAG62-799</name>
</gene>
<keyword evidence="3" id="KW-0436">Ligase</keyword>